<dbReference type="InterPro" id="IPR001387">
    <property type="entry name" value="Cro/C1-type_HTH"/>
</dbReference>
<reference evidence="5 6" key="1">
    <citation type="submission" date="2020-10" db="EMBL/GenBank/DDBJ databases">
        <title>ChiBAC.</title>
        <authorList>
            <person name="Zenner C."/>
            <person name="Hitch T.C.A."/>
            <person name="Clavel T."/>
        </authorList>
    </citation>
    <scope>NUCLEOTIDE SEQUENCE [LARGE SCALE GENOMIC DNA]</scope>
    <source>
        <strain evidence="5 6">DSM 108706</strain>
    </source>
</reference>
<feature type="domain" description="HTH cro/C1-type" evidence="4">
    <location>
        <begin position="12"/>
        <end position="66"/>
    </location>
</feature>
<dbReference type="PROSITE" id="PS50943">
    <property type="entry name" value="HTH_CROC1"/>
    <property type="match status" value="1"/>
</dbReference>
<dbReference type="Pfam" id="PF01381">
    <property type="entry name" value="HTH_3"/>
    <property type="match status" value="1"/>
</dbReference>
<keyword evidence="6" id="KW-1185">Reference proteome</keyword>
<accession>A0ABR9QWQ6</accession>
<name>A0ABR9QWQ6_9FIRM</name>
<dbReference type="Pfam" id="PF00717">
    <property type="entry name" value="Peptidase_S24"/>
    <property type="match status" value="1"/>
</dbReference>
<dbReference type="InterPro" id="IPR039418">
    <property type="entry name" value="LexA-like"/>
</dbReference>
<dbReference type="Gene3D" id="1.10.260.40">
    <property type="entry name" value="lambda repressor-like DNA-binding domains"/>
    <property type="match status" value="1"/>
</dbReference>
<evidence type="ECO:0000313" key="6">
    <source>
        <dbReference type="Proteomes" id="UP001516588"/>
    </source>
</evidence>
<proteinExistence type="predicted"/>
<dbReference type="Gene3D" id="2.10.109.10">
    <property type="entry name" value="Umud Fragment, subunit A"/>
    <property type="match status" value="1"/>
</dbReference>
<protein>
    <submittedName>
        <fullName evidence="5">Helix-turn-helix domain-containing protein</fullName>
    </submittedName>
</protein>
<dbReference type="InterPro" id="IPR036286">
    <property type="entry name" value="LexA/Signal_pep-like_sf"/>
</dbReference>
<dbReference type="Proteomes" id="UP001516588">
    <property type="component" value="Unassembled WGS sequence"/>
</dbReference>
<dbReference type="CDD" id="cd00093">
    <property type="entry name" value="HTH_XRE"/>
    <property type="match status" value="1"/>
</dbReference>
<dbReference type="SUPFAM" id="SSF51306">
    <property type="entry name" value="LexA/Signal peptidase"/>
    <property type="match status" value="1"/>
</dbReference>
<sequence>MNKPSETLKDRLRIALSKRNITQQDLSDKTGIPKSSISQYISGYAKPKDDRIYTISVALNINEAWLLGYDVPMERSQVYDFDNVVDQRVMEPLSPYQYKTDSYKIPILGEIVAGMPIDAYENVLGYEDITLDMAAKGEHYALKVKGSSMEPRICDGDIVIVRVQPDVESGDIAVVFVNGNEATMKKVLKHDNGITLVALNPIVYEPHFYTNEEVENLPITISGKVVELRASF</sequence>
<dbReference type="RefSeq" id="WP_226384960.1">
    <property type="nucleotide sequence ID" value="NZ_JADCKA010000003.1"/>
</dbReference>
<dbReference type="InterPro" id="IPR010982">
    <property type="entry name" value="Lambda_DNA-bd_dom_sf"/>
</dbReference>
<keyword evidence="1" id="KW-0805">Transcription regulation</keyword>
<gene>
    <name evidence="5" type="ORF">INF20_03245</name>
</gene>
<evidence type="ECO:0000256" key="2">
    <source>
        <dbReference type="ARBA" id="ARBA00023125"/>
    </source>
</evidence>
<comment type="caution">
    <text evidence="5">The sequence shown here is derived from an EMBL/GenBank/DDBJ whole genome shotgun (WGS) entry which is preliminary data.</text>
</comment>
<evidence type="ECO:0000259" key="4">
    <source>
        <dbReference type="PROSITE" id="PS50943"/>
    </source>
</evidence>
<evidence type="ECO:0000256" key="1">
    <source>
        <dbReference type="ARBA" id="ARBA00023015"/>
    </source>
</evidence>
<evidence type="ECO:0000256" key="3">
    <source>
        <dbReference type="ARBA" id="ARBA00023163"/>
    </source>
</evidence>
<dbReference type="SUPFAM" id="SSF47413">
    <property type="entry name" value="lambda repressor-like DNA-binding domains"/>
    <property type="match status" value="1"/>
</dbReference>
<keyword evidence="2" id="KW-0238">DNA-binding</keyword>
<dbReference type="PANTHER" id="PTHR40661">
    <property type="match status" value="1"/>
</dbReference>
<keyword evidence="3" id="KW-0804">Transcription</keyword>
<dbReference type="CDD" id="cd06529">
    <property type="entry name" value="S24_LexA-like"/>
    <property type="match status" value="1"/>
</dbReference>
<dbReference type="EMBL" id="JADCKA010000003">
    <property type="protein sequence ID" value="MBE5035294.1"/>
    <property type="molecule type" value="Genomic_DNA"/>
</dbReference>
<dbReference type="InterPro" id="IPR015927">
    <property type="entry name" value="Peptidase_S24_S26A/B/C"/>
</dbReference>
<dbReference type="SMART" id="SM00530">
    <property type="entry name" value="HTH_XRE"/>
    <property type="match status" value="1"/>
</dbReference>
<evidence type="ECO:0000313" key="5">
    <source>
        <dbReference type="EMBL" id="MBE5035294.1"/>
    </source>
</evidence>
<dbReference type="PANTHER" id="PTHR40661:SF1">
    <property type="entry name" value="HTH CRO_C1-TYPE DOMAIN-CONTAINING PROTEIN"/>
    <property type="match status" value="1"/>
</dbReference>
<organism evidence="5 6">
    <name type="scientific">Gallibacter intestinalis</name>
    <dbReference type="NCBI Taxonomy" id="2779356"/>
    <lineage>
        <taxon>Bacteria</taxon>
        <taxon>Bacillati</taxon>
        <taxon>Bacillota</taxon>
        <taxon>Clostridia</taxon>
        <taxon>Eubacteriales</taxon>
        <taxon>Eubacteriaceae</taxon>
        <taxon>Gallibacter</taxon>
    </lineage>
</organism>